<dbReference type="EMBL" id="JAKUCV010003912">
    <property type="protein sequence ID" value="KAJ4837179.1"/>
    <property type="molecule type" value="Genomic_DNA"/>
</dbReference>
<keyword evidence="1" id="KW-0472">Membrane</keyword>
<keyword evidence="1" id="KW-0812">Transmembrane</keyword>
<proteinExistence type="predicted"/>
<accession>A0A9Q0JD37</accession>
<keyword evidence="3" id="KW-1185">Reference proteome</keyword>
<evidence type="ECO:0000313" key="3">
    <source>
        <dbReference type="Proteomes" id="UP001141552"/>
    </source>
</evidence>
<gene>
    <name evidence="2" type="ORF">Tsubulata_027064</name>
</gene>
<dbReference type="AlphaFoldDB" id="A0A9Q0JD37"/>
<sequence length="70" mass="7523">MGMVFKTWHSGSGGVLLPLVAVLCLLLSLSMVIRRTKIGIGEHVAWTKLPTSVPEGTLKLKPSKVSMSPH</sequence>
<evidence type="ECO:0000256" key="1">
    <source>
        <dbReference type="SAM" id="Phobius"/>
    </source>
</evidence>
<reference evidence="2" key="1">
    <citation type="submission" date="2022-02" db="EMBL/GenBank/DDBJ databases">
        <authorList>
            <person name="Henning P.M."/>
            <person name="McCubbin A.G."/>
            <person name="Shore J.S."/>
        </authorList>
    </citation>
    <scope>NUCLEOTIDE SEQUENCE</scope>
    <source>
        <strain evidence="2">F60SS</strain>
        <tissue evidence="2">Leaves</tissue>
    </source>
</reference>
<feature type="transmembrane region" description="Helical" evidence="1">
    <location>
        <begin position="12"/>
        <end position="33"/>
    </location>
</feature>
<name>A0A9Q0JD37_9ROSI</name>
<protein>
    <submittedName>
        <fullName evidence="2">Uncharacterized protein</fullName>
    </submittedName>
</protein>
<dbReference type="Proteomes" id="UP001141552">
    <property type="component" value="Unassembled WGS sequence"/>
</dbReference>
<reference evidence="2" key="2">
    <citation type="journal article" date="2023" name="Plants (Basel)">
        <title>Annotation of the Turnera subulata (Passifloraceae) Draft Genome Reveals the S-Locus Evolved after the Divergence of Turneroideae from Passifloroideae in a Stepwise Manner.</title>
        <authorList>
            <person name="Henning P.M."/>
            <person name="Roalson E.H."/>
            <person name="Mir W."/>
            <person name="McCubbin A.G."/>
            <person name="Shore J.S."/>
        </authorList>
    </citation>
    <scope>NUCLEOTIDE SEQUENCE</scope>
    <source>
        <strain evidence="2">F60SS</strain>
    </source>
</reference>
<keyword evidence="1" id="KW-1133">Transmembrane helix</keyword>
<comment type="caution">
    <text evidence="2">The sequence shown here is derived from an EMBL/GenBank/DDBJ whole genome shotgun (WGS) entry which is preliminary data.</text>
</comment>
<evidence type="ECO:0000313" key="2">
    <source>
        <dbReference type="EMBL" id="KAJ4837179.1"/>
    </source>
</evidence>
<organism evidence="2 3">
    <name type="scientific">Turnera subulata</name>
    <dbReference type="NCBI Taxonomy" id="218843"/>
    <lineage>
        <taxon>Eukaryota</taxon>
        <taxon>Viridiplantae</taxon>
        <taxon>Streptophyta</taxon>
        <taxon>Embryophyta</taxon>
        <taxon>Tracheophyta</taxon>
        <taxon>Spermatophyta</taxon>
        <taxon>Magnoliopsida</taxon>
        <taxon>eudicotyledons</taxon>
        <taxon>Gunneridae</taxon>
        <taxon>Pentapetalae</taxon>
        <taxon>rosids</taxon>
        <taxon>fabids</taxon>
        <taxon>Malpighiales</taxon>
        <taxon>Passifloraceae</taxon>
        <taxon>Turnera</taxon>
    </lineage>
</organism>